<evidence type="ECO:0000313" key="3">
    <source>
        <dbReference type="Proteomes" id="UP000007305"/>
    </source>
</evidence>
<organism evidence="2 3">
    <name type="scientific">Zea mays</name>
    <name type="common">Maize</name>
    <dbReference type="NCBI Taxonomy" id="4577"/>
    <lineage>
        <taxon>Eukaryota</taxon>
        <taxon>Viridiplantae</taxon>
        <taxon>Streptophyta</taxon>
        <taxon>Embryophyta</taxon>
        <taxon>Tracheophyta</taxon>
        <taxon>Spermatophyta</taxon>
        <taxon>Magnoliopsida</taxon>
        <taxon>Liliopsida</taxon>
        <taxon>Poales</taxon>
        <taxon>Poaceae</taxon>
        <taxon>PACMAD clade</taxon>
        <taxon>Panicoideae</taxon>
        <taxon>Andropogonodae</taxon>
        <taxon>Andropogoneae</taxon>
        <taxon>Tripsacinae</taxon>
        <taxon>Zea</taxon>
    </lineage>
</organism>
<name>A0A804NNE0_MAIZE</name>
<reference evidence="3" key="1">
    <citation type="journal article" date="2009" name="Science">
        <title>The B73 maize genome: complexity, diversity, and dynamics.</title>
        <authorList>
            <person name="Schnable P.S."/>
            <person name="Ware D."/>
            <person name="Fulton R.S."/>
            <person name="Stein J.C."/>
            <person name="Wei F."/>
            <person name="Pasternak S."/>
            <person name="Liang C."/>
            <person name="Zhang J."/>
            <person name="Fulton L."/>
            <person name="Graves T.A."/>
            <person name="Minx P."/>
            <person name="Reily A.D."/>
            <person name="Courtney L."/>
            <person name="Kruchowski S.S."/>
            <person name="Tomlinson C."/>
            <person name="Strong C."/>
            <person name="Delehaunty K."/>
            <person name="Fronick C."/>
            <person name="Courtney B."/>
            <person name="Rock S.M."/>
            <person name="Belter E."/>
            <person name="Du F."/>
            <person name="Kim K."/>
            <person name="Abbott R.M."/>
            <person name="Cotton M."/>
            <person name="Levy A."/>
            <person name="Marchetto P."/>
            <person name="Ochoa K."/>
            <person name="Jackson S.M."/>
            <person name="Gillam B."/>
            <person name="Chen W."/>
            <person name="Yan L."/>
            <person name="Higginbotham J."/>
            <person name="Cardenas M."/>
            <person name="Waligorski J."/>
            <person name="Applebaum E."/>
            <person name="Phelps L."/>
            <person name="Falcone J."/>
            <person name="Kanchi K."/>
            <person name="Thane T."/>
            <person name="Scimone A."/>
            <person name="Thane N."/>
            <person name="Henke J."/>
            <person name="Wang T."/>
            <person name="Ruppert J."/>
            <person name="Shah N."/>
            <person name="Rotter K."/>
            <person name="Hodges J."/>
            <person name="Ingenthron E."/>
            <person name="Cordes M."/>
            <person name="Kohlberg S."/>
            <person name="Sgro J."/>
            <person name="Delgado B."/>
            <person name="Mead K."/>
            <person name="Chinwalla A."/>
            <person name="Leonard S."/>
            <person name="Crouse K."/>
            <person name="Collura K."/>
            <person name="Kudrna D."/>
            <person name="Currie J."/>
            <person name="He R."/>
            <person name="Angelova A."/>
            <person name="Rajasekar S."/>
            <person name="Mueller T."/>
            <person name="Lomeli R."/>
            <person name="Scara G."/>
            <person name="Ko A."/>
            <person name="Delaney K."/>
            <person name="Wissotski M."/>
            <person name="Lopez G."/>
            <person name="Campos D."/>
            <person name="Braidotti M."/>
            <person name="Ashley E."/>
            <person name="Golser W."/>
            <person name="Kim H."/>
            <person name="Lee S."/>
            <person name="Lin J."/>
            <person name="Dujmic Z."/>
            <person name="Kim W."/>
            <person name="Talag J."/>
            <person name="Zuccolo A."/>
            <person name="Fan C."/>
            <person name="Sebastian A."/>
            <person name="Kramer M."/>
            <person name="Spiegel L."/>
            <person name="Nascimento L."/>
            <person name="Zutavern T."/>
            <person name="Miller B."/>
            <person name="Ambroise C."/>
            <person name="Muller S."/>
            <person name="Spooner W."/>
            <person name="Narechania A."/>
            <person name="Ren L."/>
            <person name="Wei S."/>
            <person name="Kumari S."/>
            <person name="Faga B."/>
            <person name="Levy M.J."/>
            <person name="McMahan L."/>
            <person name="Van Buren P."/>
            <person name="Vaughn M.W."/>
            <person name="Ying K."/>
            <person name="Yeh C.-T."/>
            <person name="Emrich S.J."/>
            <person name="Jia Y."/>
            <person name="Kalyanaraman A."/>
            <person name="Hsia A.-P."/>
            <person name="Barbazuk W.B."/>
            <person name="Baucom R.S."/>
            <person name="Brutnell T.P."/>
            <person name="Carpita N.C."/>
            <person name="Chaparro C."/>
            <person name="Chia J.-M."/>
            <person name="Deragon J.-M."/>
            <person name="Estill J.C."/>
            <person name="Fu Y."/>
            <person name="Jeddeloh J.A."/>
            <person name="Han Y."/>
            <person name="Lee H."/>
            <person name="Li P."/>
            <person name="Lisch D.R."/>
            <person name="Liu S."/>
            <person name="Liu Z."/>
            <person name="Nagel D.H."/>
            <person name="McCann M.C."/>
            <person name="SanMiguel P."/>
            <person name="Myers A.M."/>
            <person name="Nettleton D."/>
            <person name="Nguyen J."/>
            <person name="Penning B.W."/>
            <person name="Ponnala L."/>
            <person name="Schneider K.L."/>
            <person name="Schwartz D.C."/>
            <person name="Sharma A."/>
            <person name="Soderlund C."/>
            <person name="Springer N.M."/>
            <person name="Sun Q."/>
            <person name="Wang H."/>
            <person name="Waterman M."/>
            <person name="Westerman R."/>
            <person name="Wolfgruber T.K."/>
            <person name="Yang L."/>
            <person name="Yu Y."/>
            <person name="Zhang L."/>
            <person name="Zhou S."/>
            <person name="Zhu Q."/>
            <person name="Bennetzen J.L."/>
            <person name="Dawe R.K."/>
            <person name="Jiang J."/>
            <person name="Jiang N."/>
            <person name="Presting G.G."/>
            <person name="Wessler S.R."/>
            <person name="Aluru S."/>
            <person name="Martienssen R.A."/>
            <person name="Clifton S.W."/>
            <person name="McCombie W.R."/>
            <person name="Wing R.A."/>
            <person name="Wilson R.K."/>
        </authorList>
    </citation>
    <scope>NUCLEOTIDE SEQUENCE [LARGE SCALE GENOMIC DNA]</scope>
    <source>
        <strain evidence="3">cv. B73</strain>
    </source>
</reference>
<dbReference type="AlphaFoldDB" id="A0A804NNE0"/>
<feature type="region of interest" description="Disordered" evidence="1">
    <location>
        <begin position="145"/>
        <end position="244"/>
    </location>
</feature>
<feature type="compositionally biased region" description="Basic and acidic residues" evidence="1">
    <location>
        <begin position="145"/>
        <end position="157"/>
    </location>
</feature>
<keyword evidence="3" id="KW-1185">Reference proteome</keyword>
<dbReference type="Proteomes" id="UP000007305">
    <property type="component" value="Chromosome 4"/>
</dbReference>
<feature type="compositionally biased region" description="Basic residues" evidence="1">
    <location>
        <begin position="195"/>
        <end position="204"/>
    </location>
</feature>
<dbReference type="EnsemblPlants" id="Zm00001eb173500_T001">
    <property type="protein sequence ID" value="Zm00001eb173500_P001"/>
    <property type="gene ID" value="Zm00001eb173500"/>
</dbReference>
<feature type="compositionally biased region" description="Gly residues" evidence="1">
    <location>
        <begin position="102"/>
        <end position="119"/>
    </location>
</feature>
<accession>A0A804NNE0</accession>
<evidence type="ECO:0000313" key="2">
    <source>
        <dbReference type="EnsemblPlants" id="Zm00001eb173500_P001"/>
    </source>
</evidence>
<proteinExistence type="predicted"/>
<reference evidence="2" key="2">
    <citation type="submission" date="2019-07" db="EMBL/GenBank/DDBJ databases">
        <authorList>
            <person name="Seetharam A."/>
            <person name="Woodhouse M."/>
            <person name="Cannon E."/>
        </authorList>
    </citation>
    <scope>NUCLEOTIDE SEQUENCE [LARGE SCALE GENOMIC DNA]</scope>
    <source>
        <strain evidence="2">cv. B73</strain>
    </source>
</reference>
<reference evidence="2" key="3">
    <citation type="submission" date="2021-05" db="UniProtKB">
        <authorList>
            <consortium name="EnsemblPlants"/>
        </authorList>
    </citation>
    <scope>IDENTIFICATION</scope>
    <source>
        <strain evidence="2">cv. B73</strain>
    </source>
</reference>
<sequence>MYCICSRFEDGKNKARRPTMLHAINYNRPAADTHTPPSPVLLPASSSVGLHAVDLVERRLEDVEEHPADGGRDDDEQQEPPVVVGGRGRSRSSGESGEVLRRGGGGGLGRGRHPGGGGAEAQAGDHGLAAHAVELVQRRLQDVVEHPPDGGRHHEEQQLPAVVAPGVGRRRHVRHALRRQRRVRRRQRREEGARQRGRHGRGHRGLLGPRRDAQRDAAAGGRRRRPRHDPGGLQQGHRGYGRHGGRCLRERERAEMAVAPAGGGCEARARSAMAIGKLAPPSTVSVFLEPGIGLIAARSEAGQRVLHN</sequence>
<dbReference type="Gramene" id="Zm00001eb173500_T001">
    <property type="protein sequence ID" value="Zm00001eb173500_P001"/>
    <property type="gene ID" value="Zm00001eb173500"/>
</dbReference>
<evidence type="ECO:0000256" key="1">
    <source>
        <dbReference type="SAM" id="MobiDB-lite"/>
    </source>
</evidence>
<feature type="region of interest" description="Disordered" evidence="1">
    <location>
        <begin position="64"/>
        <end position="124"/>
    </location>
</feature>
<protein>
    <submittedName>
        <fullName evidence="2">Uncharacterized protein</fullName>
    </submittedName>
</protein>
<feature type="compositionally biased region" description="Basic residues" evidence="1">
    <location>
        <begin position="168"/>
        <end position="187"/>
    </location>
</feature>
<dbReference type="InParanoid" id="A0A804NNE0"/>